<dbReference type="Proteomes" id="UP001229251">
    <property type="component" value="Unassembled WGS sequence"/>
</dbReference>
<dbReference type="PANTHER" id="PTHR12994">
    <property type="entry name" value="SECERNIN"/>
    <property type="match status" value="1"/>
</dbReference>
<dbReference type="EC" id="3.4.-.-" evidence="6"/>
<dbReference type="GO" id="GO:0070004">
    <property type="term" value="F:cysteine-type exopeptidase activity"/>
    <property type="evidence" value="ECO:0007669"/>
    <property type="project" value="InterPro"/>
</dbReference>
<evidence type="ECO:0000256" key="1">
    <source>
        <dbReference type="ARBA" id="ARBA00001670"/>
    </source>
</evidence>
<comment type="catalytic activity">
    <reaction evidence="1">
        <text>an L-aminoacyl-L-amino acid + H2O = 2 an L-alpha-amino acid</text>
        <dbReference type="Rhea" id="RHEA:48940"/>
        <dbReference type="ChEBI" id="CHEBI:15377"/>
        <dbReference type="ChEBI" id="CHEBI:59869"/>
        <dbReference type="ChEBI" id="CHEBI:77460"/>
        <dbReference type="EC" id="3.4.13.19"/>
    </reaction>
</comment>
<evidence type="ECO:0000256" key="2">
    <source>
        <dbReference type="ARBA" id="ARBA00007225"/>
    </source>
</evidence>
<keyword evidence="4 6" id="KW-0378">Hydrolase</keyword>
<organism evidence="7 8">
    <name type="scientific">Facklamia hominis</name>
    <dbReference type="NCBI Taxonomy" id="178214"/>
    <lineage>
        <taxon>Bacteria</taxon>
        <taxon>Bacillati</taxon>
        <taxon>Bacillota</taxon>
        <taxon>Bacilli</taxon>
        <taxon>Lactobacillales</taxon>
        <taxon>Aerococcaceae</taxon>
        <taxon>Facklamia</taxon>
    </lineage>
</organism>
<name>A0AAJ1Q6G0_9LACT</name>
<gene>
    <name evidence="7" type="ORF">QP433_06695</name>
</gene>
<evidence type="ECO:0000256" key="5">
    <source>
        <dbReference type="ARBA" id="ARBA00022997"/>
    </source>
</evidence>
<comment type="similarity">
    <text evidence="2 6">Belongs to the peptidase C69 family.</text>
</comment>
<evidence type="ECO:0000313" key="7">
    <source>
        <dbReference type="EMBL" id="MDK7187664.1"/>
    </source>
</evidence>
<dbReference type="AlphaFoldDB" id="A0AAJ1Q6G0"/>
<keyword evidence="3 6" id="KW-0645">Protease</keyword>
<keyword evidence="5 6" id="KW-0224">Dipeptidase</keyword>
<sequence length="492" mass="55137">MACTTILVGKNVSYDGSTLVARNEDSPSGEYTPKKFIVVHPEDQPKTYQSVISKVKIPLPENPLRYTAMPDGLSDKGIWAACGINEENIAMTATETLTSNERVLGADPLVKYQKASKDHAEIIGGIGEEDMVTLVLPYIHSAREGVERLGQLLTEYGTYEMNGIAFQDVHEIWWLETIGGHHWIAKRVPDDAYVVMPNQLGIDAFDLDDAFGAQENHLCSNDLREFIIDNHLDLSLNGQLNPRDAFGSHSDSDHIYNTPRAWIIQKFFNPTSSTWTGCRADYSPISDNIPWSRQPERKITIEDIKYTLSHHYQGTPYDPYAKGNTSSPYRPIGINRNNFLGVTQIRPYKDEAIQSIEWLALGSNVFNALIPFYTNIEKTPDYLANISQRVTADNFYWVNRIIAALADAHFDACIPEIGRYQEKLQAKGHALITKTDQAYQEKPLVGNALIKLLEEANQSMADMAQADTDQLLARILYLASNGMKNGFSLSDN</sequence>
<dbReference type="PANTHER" id="PTHR12994:SF17">
    <property type="entry name" value="LD30995P"/>
    <property type="match status" value="1"/>
</dbReference>
<evidence type="ECO:0000313" key="8">
    <source>
        <dbReference type="Proteomes" id="UP001229251"/>
    </source>
</evidence>
<dbReference type="InterPro" id="IPR047804">
    <property type="entry name" value="C69_dipept_A-like"/>
</dbReference>
<dbReference type="InterPro" id="IPR005322">
    <property type="entry name" value="Peptidase_C69"/>
</dbReference>
<evidence type="ECO:0000256" key="3">
    <source>
        <dbReference type="ARBA" id="ARBA00022670"/>
    </source>
</evidence>
<dbReference type="EMBL" id="JASOOE010000012">
    <property type="protein sequence ID" value="MDK7187664.1"/>
    <property type="molecule type" value="Genomic_DNA"/>
</dbReference>
<dbReference type="GO" id="GO:0006508">
    <property type="term" value="P:proteolysis"/>
    <property type="evidence" value="ECO:0007669"/>
    <property type="project" value="UniProtKB-KW"/>
</dbReference>
<dbReference type="Pfam" id="PF03577">
    <property type="entry name" value="Peptidase_C69"/>
    <property type="match status" value="1"/>
</dbReference>
<protein>
    <recommendedName>
        <fullName evidence="6">Dipeptidase</fullName>
        <ecNumber evidence="6">3.4.-.-</ecNumber>
    </recommendedName>
</protein>
<dbReference type="NCBIfam" id="NF033678">
    <property type="entry name" value="C69_fam_dipept"/>
    <property type="match status" value="1"/>
</dbReference>
<proteinExistence type="inferred from homology"/>
<accession>A0AAJ1Q6G0</accession>
<dbReference type="Gene3D" id="3.60.60.10">
    <property type="entry name" value="Penicillin V Acylase, Chain A"/>
    <property type="match status" value="1"/>
</dbReference>
<comment type="caution">
    <text evidence="7">The sequence shown here is derived from an EMBL/GenBank/DDBJ whole genome shotgun (WGS) entry which is preliminary data.</text>
</comment>
<dbReference type="GO" id="GO:0016805">
    <property type="term" value="F:dipeptidase activity"/>
    <property type="evidence" value="ECO:0007669"/>
    <property type="project" value="UniProtKB-KW"/>
</dbReference>
<evidence type="ECO:0000256" key="6">
    <source>
        <dbReference type="RuleBase" id="RU364089"/>
    </source>
</evidence>
<reference evidence="7" key="1">
    <citation type="submission" date="2023-05" db="EMBL/GenBank/DDBJ databases">
        <title>Cataloging the Phylogenetic Diversity of Human Bladder Bacteria.</title>
        <authorList>
            <person name="Du J."/>
        </authorList>
    </citation>
    <scope>NUCLEOTIDE SEQUENCE</scope>
    <source>
        <strain evidence="7">UMB1231</strain>
    </source>
</reference>
<dbReference type="RefSeq" id="WP_006908347.1">
    <property type="nucleotide sequence ID" value="NZ_JASOOE010000012.1"/>
</dbReference>
<evidence type="ECO:0000256" key="4">
    <source>
        <dbReference type="ARBA" id="ARBA00022801"/>
    </source>
</evidence>